<dbReference type="STRING" id="36087.A0A077ZDL6"/>
<dbReference type="GO" id="GO:0000978">
    <property type="term" value="F:RNA polymerase II cis-regulatory region sequence-specific DNA binding"/>
    <property type="evidence" value="ECO:0007669"/>
    <property type="project" value="TreeGrafter"/>
</dbReference>
<dbReference type="InterPro" id="IPR018501">
    <property type="entry name" value="DDT_dom"/>
</dbReference>
<proteinExistence type="predicted"/>
<dbReference type="PANTHER" id="PTHR45975:SF2">
    <property type="entry name" value="NUCLEOSOME-REMODELING FACTOR SUBUNIT BPTF"/>
    <property type="match status" value="1"/>
</dbReference>
<dbReference type="PROSITE" id="PS50827">
    <property type="entry name" value="DDT"/>
    <property type="match status" value="1"/>
</dbReference>
<feature type="region of interest" description="Disordered" evidence="3">
    <location>
        <begin position="1"/>
        <end position="31"/>
    </location>
</feature>
<dbReference type="SMART" id="SM00571">
    <property type="entry name" value="DDT"/>
    <property type="match status" value="1"/>
</dbReference>
<protein>
    <submittedName>
        <fullName evidence="5">DDT domain containing protein</fullName>
    </submittedName>
</protein>
<dbReference type="InterPro" id="IPR038028">
    <property type="entry name" value="BPTF"/>
</dbReference>
<name>A0A077ZDL6_TRITR</name>
<reference evidence="5" key="1">
    <citation type="submission" date="2014-01" db="EMBL/GenBank/DDBJ databases">
        <authorList>
            <person name="Aslett M."/>
        </authorList>
    </citation>
    <scope>NUCLEOTIDE SEQUENCE</scope>
</reference>
<dbReference type="EMBL" id="HG806340">
    <property type="protein sequence ID" value="CDW58447.1"/>
    <property type="molecule type" value="Genomic_DNA"/>
</dbReference>
<dbReference type="OrthoDB" id="784962at2759"/>
<comment type="subcellular location">
    <subcellularLocation>
        <location evidence="1">Nucleus</location>
    </subcellularLocation>
</comment>
<gene>
    <name evidence="5" type="ORF">TTRE_0000676301</name>
</gene>
<keyword evidence="6" id="KW-1185">Reference proteome</keyword>
<keyword evidence="2" id="KW-0539">Nucleus</keyword>
<dbReference type="Pfam" id="PF02791">
    <property type="entry name" value="DDT"/>
    <property type="match status" value="1"/>
</dbReference>
<dbReference type="GO" id="GO:0016589">
    <property type="term" value="C:NURF complex"/>
    <property type="evidence" value="ECO:0007669"/>
    <property type="project" value="InterPro"/>
</dbReference>
<dbReference type="AlphaFoldDB" id="A0A077ZDL6"/>
<evidence type="ECO:0000256" key="3">
    <source>
        <dbReference type="SAM" id="MobiDB-lite"/>
    </source>
</evidence>
<dbReference type="PANTHER" id="PTHR45975">
    <property type="entry name" value="NUCLEOSOME-REMODELING FACTOR SUBUNIT BPTF"/>
    <property type="match status" value="1"/>
</dbReference>
<evidence type="ECO:0000313" key="6">
    <source>
        <dbReference type="Proteomes" id="UP000030665"/>
    </source>
</evidence>
<dbReference type="Proteomes" id="UP000030665">
    <property type="component" value="Unassembled WGS sequence"/>
</dbReference>
<accession>A0A077ZDL6</accession>
<sequence length="272" mass="30800">MNDRAVTPEPGSNVTMLENGHGDLSNDVDQNTELTKRDGSVCGSECNMDASDQDFTDNSLLDSVTKEEYSRWQLPPSSEDLLLPNEHLFGALEVYELCRHFSQSLQLSPFLFESFCAALMCRNQSSLLDNIHLALLRAIFRDEDSSDTHLVPQDSTGHFNQTLFVLDRNTYGEVLRRYLESDQRFPNNIISTLENGNYPFVEISERLTVLLWLSERALQTQLIRDKVQNSEGLTKNDDHCRSVMVCTLLRSVKINSVSLGTTINSACKKQKQ</sequence>
<evidence type="ECO:0000259" key="4">
    <source>
        <dbReference type="PROSITE" id="PS50827"/>
    </source>
</evidence>
<evidence type="ECO:0000256" key="2">
    <source>
        <dbReference type="ARBA" id="ARBA00023242"/>
    </source>
</evidence>
<feature type="domain" description="DDT" evidence="4">
    <location>
        <begin position="85"/>
        <end position="145"/>
    </location>
</feature>
<dbReference type="GO" id="GO:0006357">
    <property type="term" value="P:regulation of transcription by RNA polymerase II"/>
    <property type="evidence" value="ECO:0007669"/>
    <property type="project" value="InterPro"/>
</dbReference>
<evidence type="ECO:0000313" key="5">
    <source>
        <dbReference type="EMBL" id="CDW58447.1"/>
    </source>
</evidence>
<reference evidence="5" key="2">
    <citation type="submission" date="2014-03" db="EMBL/GenBank/DDBJ databases">
        <title>The whipworm genome and dual-species transcriptomics of an intimate host-pathogen interaction.</title>
        <authorList>
            <person name="Foth B.J."/>
            <person name="Tsai I.J."/>
            <person name="Reid A.J."/>
            <person name="Bancroft A.J."/>
            <person name="Nichol S."/>
            <person name="Tracey A."/>
            <person name="Holroyd N."/>
            <person name="Cotton J.A."/>
            <person name="Stanley E.J."/>
            <person name="Zarowiecki M."/>
            <person name="Liu J.Z."/>
            <person name="Huckvale T."/>
            <person name="Cooper P.J."/>
            <person name="Grencis R.K."/>
            <person name="Berriman M."/>
        </authorList>
    </citation>
    <scope>NUCLEOTIDE SEQUENCE [LARGE SCALE GENOMIC DNA]</scope>
</reference>
<organism evidence="5 6">
    <name type="scientific">Trichuris trichiura</name>
    <name type="common">Whipworm</name>
    <name type="synonym">Trichocephalus trichiurus</name>
    <dbReference type="NCBI Taxonomy" id="36087"/>
    <lineage>
        <taxon>Eukaryota</taxon>
        <taxon>Metazoa</taxon>
        <taxon>Ecdysozoa</taxon>
        <taxon>Nematoda</taxon>
        <taxon>Enoplea</taxon>
        <taxon>Dorylaimia</taxon>
        <taxon>Trichinellida</taxon>
        <taxon>Trichuridae</taxon>
        <taxon>Trichuris</taxon>
    </lineage>
</organism>
<evidence type="ECO:0000256" key="1">
    <source>
        <dbReference type="ARBA" id="ARBA00004123"/>
    </source>
</evidence>